<reference evidence="4" key="1">
    <citation type="journal article" date="2019" name="Int. J. Syst. Evol. Microbiol.">
        <title>The Global Catalogue of Microorganisms (GCM) 10K type strain sequencing project: providing services to taxonomists for standard genome sequencing and annotation.</title>
        <authorList>
            <consortium name="The Broad Institute Genomics Platform"/>
            <consortium name="The Broad Institute Genome Sequencing Center for Infectious Disease"/>
            <person name="Wu L."/>
            <person name="Ma J."/>
        </authorList>
    </citation>
    <scope>NUCLEOTIDE SEQUENCE [LARGE SCALE GENOMIC DNA]</scope>
    <source>
        <strain evidence="4">JCM 11574</strain>
    </source>
</reference>
<dbReference type="PANTHER" id="PTHR11011:SF45">
    <property type="entry name" value="FATTY ACYL-COA REDUCTASE CG8306-RELATED"/>
    <property type="match status" value="1"/>
</dbReference>
<name>A0ABP6NKH0_9ACTN</name>
<evidence type="ECO:0000313" key="3">
    <source>
        <dbReference type="EMBL" id="GAA3151154.1"/>
    </source>
</evidence>
<protein>
    <recommendedName>
        <fullName evidence="2">Thioester reductase (TE) domain-containing protein</fullName>
    </recommendedName>
</protein>
<organism evidence="3 4">
    <name type="scientific">Streptomyces rameus</name>
    <dbReference type="NCBI Taxonomy" id="68261"/>
    <lineage>
        <taxon>Bacteria</taxon>
        <taxon>Bacillati</taxon>
        <taxon>Actinomycetota</taxon>
        <taxon>Actinomycetes</taxon>
        <taxon>Kitasatosporales</taxon>
        <taxon>Streptomycetaceae</taxon>
        <taxon>Streptomyces</taxon>
    </lineage>
</organism>
<dbReference type="InterPro" id="IPR013120">
    <property type="entry name" value="FAR_NAD-bd"/>
</dbReference>
<feature type="domain" description="Thioester reductase (TE)" evidence="2">
    <location>
        <begin position="11"/>
        <end position="258"/>
    </location>
</feature>
<proteinExistence type="predicted"/>
<evidence type="ECO:0000259" key="2">
    <source>
        <dbReference type="Pfam" id="PF07993"/>
    </source>
</evidence>
<feature type="compositionally biased region" description="Basic and acidic residues" evidence="1">
    <location>
        <begin position="370"/>
        <end position="382"/>
    </location>
</feature>
<feature type="region of interest" description="Disordered" evidence="1">
    <location>
        <begin position="370"/>
        <end position="392"/>
    </location>
</feature>
<dbReference type="RefSeq" id="WP_345054536.1">
    <property type="nucleotide sequence ID" value="NZ_BAAAVM010000061.1"/>
</dbReference>
<dbReference type="Proteomes" id="UP001500893">
    <property type="component" value="Unassembled WGS sequence"/>
</dbReference>
<dbReference type="InterPro" id="IPR026055">
    <property type="entry name" value="FAR"/>
</dbReference>
<dbReference type="PANTHER" id="PTHR11011">
    <property type="entry name" value="MALE STERILITY PROTEIN 2-RELATED"/>
    <property type="match status" value="1"/>
</dbReference>
<accession>A0ABP6NKH0</accession>
<dbReference type="Pfam" id="PF07993">
    <property type="entry name" value="NAD_binding_4"/>
    <property type="match status" value="1"/>
</dbReference>
<dbReference type="Gene3D" id="3.40.50.720">
    <property type="entry name" value="NAD(P)-binding Rossmann-like Domain"/>
    <property type="match status" value="1"/>
</dbReference>
<gene>
    <name evidence="3" type="ORF">GCM10010521_43490</name>
</gene>
<dbReference type="EMBL" id="BAAAVM010000061">
    <property type="protein sequence ID" value="GAA3151154.1"/>
    <property type="molecule type" value="Genomic_DNA"/>
</dbReference>
<evidence type="ECO:0000256" key="1">
    <source>
        <dbReference type="SAM" id="MobiDB-lite"/>
    </source>
</evidence>
<sequence length="392" mass="42761">MTASTTTQHFVTGATGFVGGAIALELLARTDVDVVCLVRGEDDRAATERLHEALVHAAEVYDMEDLVPSVRERTRAVAGDMTDVDVAATAERIGTVEAVWHVAASLKYEDRHADEIQLMNVTGVHNVLALAKALGEPVFNQVSTAYVAGRRTGTQTESFPEDTAWANNVYEATKTVGEQAVRDSGLPWRILRPSIVIGHSVTRAATSFTGMYGFVSSVLRFKRSVEAELGNLLSHRRVPIISDPGIECDLVPVDFVARNAVRIGISGELGRIYHLNNSASPEVGHVIEEVFDLAGLRRPQFVNSQGMLTAVDKKLDDGIQFYASYMINGKHFDQTNTAGVCGAGASAFPMERDVIRDFVQWYLDRIRQDGRGSAPKRADFAYKKARTPQPVG</sequence>
<comment type="caution">
    <text evidence="3">The sequence shown here is derived from an EMBL/GenBank/DDBJ whole genome shotgun (WGS) entry which is preliminary data.</text>
</comment>
<dbReference type="SUPFAM" id="SSF51735">
    <property type="entry name" value="NAD(P)-binding Rossmann-fold domains"/>
    <property type="match status" value="1"/>
</dbReference>
<evidence type="ECO:0000313" key="4">
    <source>
        <dbReference type="Proteomes" id="UP001500893"/>
    </source>
</evidence>
<keyword evidence="4" id="KW-1185">Reference proteome</keyword>
<dbReference type="InterPro" id="IPR036291">
    <property type="entry name" value="NAD(P)-bd_dom_sf"/>
</dbReference>